<name>A0A855XY60_9BACL</name>
<gene>
    <name evidence="2" type="ORF">DET56_10492</name>
</gene>
<dbReference type="RefSeq" id="WP_109999116.1">
    <property type="nucleotide sequence ID" value="NZ_QGTZ01000004.1"/>
</dbReference>
<dbReference type="AlphaFoldDB" id="A0A855XY60"/>
<feature type="transmembrane region" description="Helical" evidence="1">
    <location>
        <begin position="36"/>
        <end position="55"/>
    </location>
</feature>
<dbReference type="EMBL" id="QGTZ01000004">
    <property type="protein sequence ID" value="PWW42037.1"/>
    <property type="molecule type" value="Genomic_DNA"/>
</dbReference>
<feature type="transmembrane region" description="Helical" evidence="1">
    <location>
        <begin position="111"/>
        <end position="135"/>
    </location>
</feature>
<proteinExistence type="predicted"/>
<feature type="transmembrane region" description="Helical" evidence="1">
    <location>
        <begin position="366"/>
        <end position="384"/>
    </location>
</feature>
<sequence>METSRAYTPLGLYRRRRKEHFNEQLKNLKLVVDWTVWVYLLIPGLLYFSGWYVSLWSKPLPLWATGLTLPTLTGIIDIIMLTGGILLFVEEADVLFLKSRSLWMRTLMRQGIYRACLQHLGKMIAITALTSPLWFRVYDMSFIHIALIAIWFGTVASFQVIVLHMTKVRYTGWRRWIRIIPLAVAMGMITIGVTSWMHGHIWTLLAGIVAAILLLITVARMRLEMKGTFEGDVREDLRERLKFTALLLSRSVTRPKAPRTRTIIFRKQRKLLRHRTISNRTAETAFKAFFRNSSTMKLYLQLGGLSIAAVALPPFPVNVIVCGLLVIMLSVFFYRSWEVFATSEYVQLVSYDSEALNRAGVTMVRMLFVPLGILMGFSLGAAWLGWLEGIVTAAAVVAFGLFVLSITGWIRSIRSVS</sequence>
<feature type="transmembrane region" description="Helical" evidence="1">
    <location>
        <begin position="67"/>
        <end position="90"/>
    </location>
</feature>
<feature type="transmembrane region" description="Helical" evidence="1">
    <location>
        <begin position="201"/>
        <end position="219"/>
    </location>
</feature>
<keyword evidence="1" id="KW-0812">Transmembrane</keyword>
<dbReference type="GO" id="GO:0016020">
    <property type="term" value="C:membrane"/>
    <property type="evidence" value="ECO:0007669"/>
    <property type="project" value="InterPro"/>
</dbReference>
<keyword evidence="1" id="KW-0472">Membrane</keyword>
<dbReference type="InterPro" id="IPR010288">
    <property type="entry name" value="EcsB_ABC"/>
</dbReference>
<reference evidence="2 3" key="1">
    <citation type="submission" date="2018-05" db="EMBL/GenBank/DDBJ databases">
        <title>Freshwater and sediment microbial communities from various areas in North America, analyzing microbe dynamics in response to fracking.</title>
        <authorList>
            <person name="Lamendella R."/>
        </authorList>
    </citation>
    <scope>NUCLEOTIDE SEQUENCE [LARGE SCALE GENOMIC DNA]</scope>
    <source>
        <strain evidence="2 3">DB-3</strain>
    </source>
</reference>
<feature type="transmembrane region" description="Helical" evidence="1">
    <location>
        <begin position="390"/>
        <end position="410"/>
    </location>
</feature>
<feature type="transmembrane region" description="Helical" evidence="1">
    <location>
        <begin position="141"/>
        <end position="164"/>
    </location>
</feature>
<keyword evidence="1" id="KW-1133">Transmembrane helix</keyword>
<dbReference type="Pfam" id="PF05975">
    <property type="entry name" value="EcsB"/>
    <property type="match status" value="1"/>
</dbReference>
<feature type="transmembrane region" description="Helical" evidence="1">
    <location>
        <begin position="318"/>
        <end position="337"/>
    </location>
</feature>
<feature type="transmembrane region" description="Helical" evidence="1">
    <location>
        <begin position="176"/>
        <end position="195"/>
    </location>
</feature>
<accession>A0A855XY60</accession>
<organism evidence="2 3">
    <name type="scientific">Paenibacillus pabuli</name>
    <dbReference type="NCBI Taxonomy" id="1472"/>
    <lineage>
        <taxon>Bacteria</taxon>
        <taxon>Bacillati</taxon>
        <taxon>Bacillota</taxon>
        <taxon>Bacilli</taxon>
        <taxon>Bacillales</taxon>
        <taxon>Paenibacillaceae</taxon>
        <taxon>Paenibacillus</taxon>
    </lineage>
</organism>
<comment type="caution">
    <text evidence="2">The sequence shown here is derived from an EMBL/GenBank/DDBJ whole genome shotgun (WGS) entry which is preliminary data.</text>
</comment>
<evidence type="ECO:0000313" key="3">
    <source>
        <dbReference type="Proteomes" id="UP000247078"/>
    </source>
</evidence>
<feature type="transmembrane region" description="Helical" evidence="1">
    <location>
        <begin position="296"/>
        <end position="312"/>
    </location>
</feature>
<evidence type="ECO:0000313" key="2">
    <source>
        <dbReference type="EMBL" id="PWW42037.1"/>
    </source>
</evidence>
<evidence type="ECO:0000256" key="1">
    <source>
        <dbReference type="SAM" id="Phobius"/>
    </source>
</evidence>
<dbReference type="Proteomes" id="UP000247078">
    <property type="component" value="Unassembled WGS sequence"/>
</dbReference>
<protein>
    <submittedName>
        <fullName evidence="2">ABC-2 type transport system permease protein</fullName>
    </submittedName>
</protein>